<evidence type="ECO:0000313" key="4">
    <source>
        <dbReference type="EMBL" id="MBE9065759.1"/>
    </source>
</evidence>
<feature type="region of interest" description="Disordered" evidence="1">
    <location>
        <begin position="375"/>
        <end position="399"/>
    </location>
</feature>
<sequence>MALPSNVSSAPTASANHELLKAAWQRQQSYSKNASRHQQRFLFLRTVLAILGILVVLLAVVETYNFAQSWNTLIDRILLILPIAITALVAFSARFDRGQNWVLLRGSAESLKTEIYYYRTQVKPYNGDNRGVVLSARIQQISASLKGSPVHHGALAPYENEVLPFQEHHLSQPTGEISVQENTRSAQPRMGVVLRLANGILKGLSILINRCWRFLFEFEVQSSPQDNKYSDLTQPTQYLQYRLETQFEWYRTQAKRLAQRLQFFQASIYVFGAVGTLLAAFEPTRSWVAVTTALVAGCTNYLEVKRIEASLVGYNQAADNLYDIRAWWYSLSEKERKNPNKFKRLVDGCEGIIRSETTSWLQDMQDRLAQLYGVSDEDMETEENSDVTEEFSKDHAVTA</sequence>
<dbReference type="Pfam" id="PF14015">
    <property type="entry name" value="DUF4231"/>
    <property type="match status" value="1"/>
</dbReference>
<keyword evidence="2" id="KW-0812">Transmembrane</keyword>
<dbReference type="Pfam" id="PF18181">
    <property type="entry name" value="SLATT_1"/>
    <property type="match status" value="1"/>
</dbReference>
<feature type="transmembrane region" description="Helical" evidence="2">
    <location>
        <begin position="261"/>
        <end position="281"/>
    </location>
</feature>
<proteinExistence type="predicted"/>
<gene>
    <name evidence="4" type="ORF">IQ260_03735</name>
</gene>
<reference evidence="4" key="1">
    <citation type="submission" date="2020-10" db="EMBL/GenBank/DDBJ databases">
        <authorList>
            <person name="Castelo-Branco R."/>
            <person name="Eusebio N."/>
            <person name="Adriana R."/>
            <person name="Vieira A."/>
            <person name="Brugerolle De Fraissinette N."/>
            <person name="Rezende De Castro R."/>
            <person name="Schneider M.P."/>
            <person name="Vasconcelos V."/>
            <person name="Leao P.N."/>
        </authorList>
    </citation>
    <scope>NUCLEOTIDE SEQUENCE</scope>
    <source>
        <strain evidence="4">LEGE 11479</strain>
    </source>
</reference>
<feature type="transmembrane region" description="Helical" evidence="2">
    <location>
        <begin position="73"/>
        <end position="95"/>
    </location>
</feature>
<dbReference type="InterPro" id="IPR025325">
    <property type="entry name" value="DUF4231"/>
</dbReference>
<dbReference type="AlphaFoldDB" id="A0A928ZTJ2"/>
<keyword evidence="2" id="KW-1133">Transmembrane helix</keyword>
<protein>
    <submittedName>
        <fullName evidence="4">DUF4231 domain-containing protein</fullName>
    </submittedName>
</protein>
<dbReference type="RefSeq" id="WP_193990977.1">
    <property type="nucleotide sequence ID" value="NZ_JADEXP010000017.1"/>
</dbReference>
<evidence type="ECO:0000259" key="3">
    <source>
        <dbReference type="Pfam" id="PF18181"/>
    </source>
</evidence>
<evidence type="ECO:0000256" key="1">
    <source>
        <dbReference type="SAM" id="MobiDB-lite"/>
    </source>
</evidence>
<name>A0A928ZTJ2_LEPEC</name>
<keyword evidence="5" id="KW-1185">Reference proteome</keyword>
<comment type="caution">
    <text evidence="4">The sequence shown here is derived from an EMBL/GenBank/DDBJ whole genome shotgun (WGS) entry which is preliminary data.</text>
</comment>
<feature type="compositionally biased region" description="Basic and acidic residues" evidence="1">
    <location>
        <begin position="390"/>
        <end position="399"/>
    </location>
</feature>
<organism evidence="4 5">
    <name type="scientific">Leptolyngbya cf. ectocarpi LEGE 11479</name>
    <dbReference type="NCBI Taxonomy" id="1828722"/>
    <lineage>
        <taxon>Bacteria</taxon>
        <taxon>Bacillati</taxon>
        <taxon>Cyanobacteriota</taxon>
        <taxon>Cyanophyceae</taxon>
        <taxon>Leptolyngbyales</taxon>
        <taxon>Leptolyngbyaceae</taxon>
        <taxon>Leptolyngbya group</taxon>
        <taxon>Leptolyngbya</taxon>
    </lineage>
</organism>
<evidence type="ECO:0000313" key="5">
    <source>
        <dbReference type="Proteomes" id="UP000615026"/>
    </source>
</evidence>
<evidence type="ECO:0000256" key="2">
    <source>
        <dbReference type="SAM" id="Phobius"/>
    </source>
</evidence>
<dbReference type="EMBL" id="JADEXP010000017">
    <property type="protein sequence ID" value="MBE9065759.1"/>
    <property type="molecule type" value="Genomic_DNA"/>
</dbReference>
<feature type="compositionally biased region" description="Acidic residues" evidence="1">
    <location>
        <begin position="375"/>
        <end position="389"/>
    </location>
</feature>
<feature type="domain" description="SMODS and SLOG-associating 2TM effector" evidence="3">
    <location>
        <begin position="238"/>
        <end position="360"/>
    </location>
</feature>
<dbReference type="Proteomes" id="UP000615026">
    <property type="component" value="Unassembled WGS sequence"/>
</dbReference>
<keyword evidence="2" id="KW-0472">Membrane</keyword>
<dbReference type="InterPro" id="IPR040884">
    <property type="entry name" value="SLATT_1"/>
</dbReference>
<accession>A0A928ZTJ2</accession>
<dbReference type="NCBIfam" id="NF033634">
    <property type="entry name" value="SLATT_1"/>
    <property type="match status" value="2"/>
</dbReference>
<feature type="transmembrane region" description="Helical" evidence="2">
    <location>
        <begin position="42"/>
        <end position="61"/>
    </location>
</feature>